<dbReference type="Proteomes" id="UP000046155">
    <property type="component" value="Unassembled WGS sequence"/>
</dbReference>
<keyword evidence="1" id="KW-0472">Membrane</keyword>
<keyword evidence="1" id="KW-0812">Transmembrane</keyword>
<feature type="transmembrane region" description="Helical" evidence="1">
    <location>
        <begin position="210"/>
        <end position="231"/>
    </location>
</feature>
<keyword evidence="1" id="KW-1133">Transmembrane helix</keyword>
<dbReference type="RefSeq" id="WP_044664937.1">
    <property type="nucleotide sequence ID" value="NZ_CDRZ01000212.1"/>
</dbReference>
<feature type="transmembrane region" description="Helical" evidence="1">
    <location>
        <begin position="33"/>
        <end position="54"/>
    </location>
</feature>
<evidence type="ECO:0000313" key="3">
    <source>
        <dbReference type="Proteomes" id="UP000046155"/>
    </source>
</evidence>
<dbReference type="OrthoDB" id="9787279at2"/>
<protein>
    <recommendedName>
        <fullName evidence="4">Cytosine permease</fullName>
    </recommendedName>
</protein>
<name>A0A0B7MFM7_9FIRM</name>
<dbReference type="GO" id="GO:0005886">
    <property type="term" value="C:plasma membrane"/>
    <property type="evidence" value="ECO:0007669"/>
    <property type="project" value="TreeGrafter"/>
</dbReference>
<reference evidence="3" key="1">
    <citation type="submission" date="2015-01" db="EMBL/GenBank/DDBJ databases">
        <authorList>
            <person name="Manzoor Shahid"/>
            <person name="Zubair Saima"/>
        </authorList>
    </citation>
    <scope>NUCLEOTIDE SEQUENCE [LARGE SCALE GENOMIC DNA]</scope>
    <source>
        <strain evidence="3">Sp3</strain>
    </source>
</reference>
<proteinExistence type="predicted"/>
<feature type="transmembrane region" description="Helical" evidence="1">
    <location>
        <begin position="268"/>
        <end position="288"/>
    </location>
</feature>
<feature type="transmembrane region" description="Helical" evidence="1">
    <location>
        <begin position="143"/>
        <end position="161"/>
    </location>
</feature>
<feature type="transmembrane region" description="Helical" evidence="1">
    <location>
        <begin position="61"/>
        <end position="81"/>
    </location>
</feature>
<keyword evidence="3" id="KW-1185">Reference proteome</keyword>
<gene>
    <name evidence="2" type="ORF">SSCH_290015</name>
</gene>
<dbReference type="GO" id="GO:0015209">
    <property type="term" value="F:cytosine transmembrane transporter activity"/>
    <property type="evidence" value="ECO:0007669"/>
    <property type="project" value="InterPro"/>
</dbReference>
<feature type="transmembrane region" description="Helical" evidence="1">
    <location>
        <begin position="101"/>
        <end position="122"/>
    </location>
</feature>
<dbReference type="PANTHER" id="PTHR30569:SF0">
    <property type="entry name" value="CYTOSINE PERMEASE"/>
    <property type="match status" value="1"/>
</dbReference>
<evidence type="ECO:0008006" key="4">
    <source>
        <dbReference type="Google" id="ProtNLM"/>
    </source>
</evidence>
<dbReference type="EMBL" id="CDRZ01000212">
    <property type="protein sequence ID" value="CEO88870.1"/>
    <property type="molecule type" value="Genomic_DNA"/>
</dbReference>
<feature type="transmembrane region" description="Helical" evidence="1">
    <location>
        <begin position="173"/>
        <end position="198"/>
    </location>
</feature>
<organism evidence="2 3">
    <name type="scientific">Syntrophaceticus schinkii</name>
    <dbReference type="NCBI Taxonomy" id="499207"/>
    <lineage>
        <taxon>Bacteria</taxon>
        <taxon>Bacillati</taxon>
        <taxon>Bacillota</taxon>
        <taxon>Clostridia</taxon>
        <taxon>Thermoanaerobacterales</taxon>
        <taxon>Thermoanaerobacterales Family III. Incertae Sedis</taxon>
        <taxon>Syntrophaceticus</taxon>
    </lineage>
</organism>
<evidence type="ECO:0000256" key="1">
    <source>
        <dbReference type="SAM" id="Phobius"/>
    </source>
</evidence>
<dbReference type="Gene3D" id="1.10.4160.10">
    <property type="entry name" value="Hydantoin permease"/>
    <property type="match status" value="1"/>
</dbReference>
<feature type="transmembrane region" description="Helical" evidence="1">
    <location>
        <begin position="237"/>
        <end position="261"/>
    </location>
</feature>
<dbReference type="PANTHER" id="PTHR30569">
    <property type="entry name" value="CYTOSINE TRANSPORTER CODB"/>
    <property type="match status" value="1"/>
</dbReference>
<dbReference type="AlphaFoldDB" id="A0A0B7MFM7"/>
<evidence type="ECO:0000313" key="2">
    <source>
        <dbReference type="EMBL" id="CEO88870.1"/>
    </source>
</evidence>
<dbReference type="InterPro" id="IPR030191">
    <property type="entry name" value="CodB"/>
</dbReference>
<sequence>MTDETNREEEELRDEEDVYTPISEKEKIPWPSMMMTFIGMWVSLYSVAIGYSIGMQLSVKLAILSCIVGYGIAGIIAGFVGEIGRRTGLASYVLAQGPLGWIGMMLLTLMMFTVLSFGSIGLQADAIGRAACELFANLTPYRLVVSGLICAVMMTSGIIGIKLMTKVSWVTMPFFFVVTVIATIIAVNQFGGFGAALAIENHQMTFSRAVFLNAGAWGGFVMLMADVSRFLKTKKETFTVIPIAFVFGSIPPICGVLLGATVQQPLEALFPALGIGALGFLAIFGAGWTTNDNNAYSAGLALSTALYQIKKVRRSRVTLLVGAWESWER</sequence>
<accession>A0A0B7MFM7</accession>